<dbReference type="PRINTS" id="PR00455">
    <property type="entry name" value="HTHTETR"/>
</dbReference>
<dbReference type="EMBL" id="FWFP01000011">
    <property type="protein sequence ID" value="SLN68710.1"/>
    <property type="molecule type" value="Genomic_DNA"/>
</dbReference>
<dbReference type="PANTHER" id="PTHR30055:SF234">
    <property type="entry name" value="HTH-TYPE TRANSCRIPTIONAL REGULATOR BETI"/>
    <property type="match status" value="1"/>
</dbReference>
<keyword evidence="7" id="KW-1185">Reference proteome</keyword>
<feature type="domain" description="HTH tetR-type" evidence="5">
    <location>
        <begin position="22"/>
        <end position="82"/>
    </location>
</feature>
<accession>A0A1X7A336</accession>
<evidence type="ECO:0000259" key="5">
    <source>
        <dbReference type="PROSITE" id="PS50977"/>
    </source>
</evidence>
<keyword evidence="2 4" id="KW-0238">DNA-binding</keyword>
<dbReference type="InterPro" id="IPR050109">
    <property type="entry name" value="HTH-type_TetR-like_transc_reg"/>
</dbReference>
<evidence type="ECO:0000256" key="3">
    <source>
        <dbReference type="ARBA" id="ARBA00023163"/>
    </source>
</evidence>
<evidence type="ECO:0000256" key="1">
    <source>
        <dbReference type="ARBA" id="ARBA00023015"/>
    </source>
</evidence>
<dbReference type="AlphaFoldDB" id="A0A1X7A336"/>
<organism evidence="6 7">
    <name type="scientific">Ruegeria meonggei</name>
    <dbReference type="NCBI Taxonomy" id="1446476"/>
    <lineage>
        <taxon>Bacteria</taxon>
        <taxon>Pseudomonadati</taxon>
        <taxon>Pseudomonadota</taxon>
        <taxon>Alphaproteobacteria</taxon>
        <taxon>Rhodobacterales</taxon>
        <taxon>Roseobacteraceae</taxon>
        <taxon>Ruegeria</taxon>
    </lineage>
</organism>
<proteinExistence type="predicted"/>
<keyword evidence="3" id="KW-0804">Transcription</keyword>
<reference evidence="7" key="1">
    <citation type="submission" date="2017-03" db="EMBL/GenBank/DDBJ databases">
        <authorList>
            <person name="Rodrigo-Torres L."/>
            <person name="Arahal R.D."/>
            <person name="Lucena T."/>
        </authorList>
    </citation>
    <scope>NUCLEOTIDE SEQUENCE [LARGE SCALE GENOMIC DNA]</scope>
    <source>
        <strain evidence="7">CECT 8411</strain>
    </source>
</reference>
<keyword evidence="1" id="KW-0805">Transcription regulation</keyword>
<dbReference type="PROSITE" id="PS50977">
    <property type="entry name" value="HTH_TETR_2"/>
    <property type="match status" value="1"/>
</dbReference>
<dbReference type="OrthoDB" id="9809265at2"/>
<dbReference type="GO" id="GO:0003700">
    <property type="term" value="F:DNA-binding transcription factor activity"/>
    <property type="evidence" value="ECO:0007669"/>
    <property type="project" value="TreeGrafter"/>
</dbReference>
<dbReference type="PANTHER" id="PTHR30055">
    <property type="entry name" value="HTH-TYPE TRANSCRIPTIONAL REGULATOR RUTR"/>
    <property type="match status" value="1"/>
</dbReference>
<dbReference type="InterPro" id="IPR001647">
    <property type="entry name" value="HTH_TetR"/>
</dbReference>
<dbReference type="InterPro" id="IPR009057">
    <property type="entry name" value="Homeodomain-like_sf"/>
</dbReference>
<dbReference type="GO" id="GO:0000976">
    <property type="term" value="F:transcription cis-regulatory region binding"/>
    <property type="evidence" value="ECO:0007669"/>
    <property type="project" value="TreeGrafter"/>
</dbReference>
<dbReference type="Gene3D" id="1.10.357.10">
    <property type="entry name" value="Tetracycline Repressor, domain 2"/>
    <property type="match status" value="1"/>
</dbReference>
<name>A0A1X7A336_9RHOB</name>
<evidence type="ECO:0000256" key="2">
    <source>
        <dbReference type="ARBA" id="ARBA00023125"/>
    </source>
</evidence>
<gene>
    <name evidence="6" type="ORF">RUM8411_03477</name>
</gene>
<evidence type="ECO:0000256" key="4">
    <source>
        <dbReference type="PROSITE-ProRule" id="PRU00335"/>
    </source>
</evidence>
<dbReference type="SUPFAM" id="SSF46689">
    <property type="entry name" value="Homeodomain-like"/>
    <property type="match status" value="1"/>
</dbReference>
<evidence type="ECO:0000313" key="7">
    <source>
        <dbReference type="Proteomes" id="UP000193778"/>
    </source>
</evidence>
<feature type="DNA-binding region" description="H-T-H motif" evidence="4">
    <location>
        <begin position="45"/>
        <end position="64"/>
    </location>
</feature>
<dbReference type="Proteomes" id="UP000193778">
    <property type="component" value="Unassembled WGS sequence"/>
</dbReference>
<dbReference type="RefSeq" id="WP_085823948.1">
    <property type="nucleotide sequence ID" value="NZ_FWFP01000011.1"/>
</dbReference>
<evidence type="ECO:0000313" key="6">
    <source>
        <dbReference type="EMBL" id="SLN68710.1"/>
    </source>
</evidence>
<protein>
    <submittedName>
        <fullName evidence="6">Bacterial regulatory proteins, tetR family</fullName>
    </submittedName>
</protein>
<sequence>MAYASADSDQHVPRRPRQQRGKIKFEAILDTAKSLMIEGGSIGLRIQEISDKSGISIGGIYQYFPSKEAIVRVIADRYFDEVGAMIFAGLEETPRTLQEFEVMFRTVFMEFAQTHLNDRNALGILLAISSELDLMERSFAASFQHSEKVSEVTSDLFPDWDQAEVTQRIYLAMVMARPLVEAALVAPEGDRAGLLDKGVDILIHSFLYSKTGPR</sequence>
<dbReference type="Pfam" id="PF00440">
    <property type="entry name" value="TetR_N"/>
    <property type="match status" value="1"/>
</dbReference>